<organism evidence="2 3">
    <name type="scientific">Bacillus paranthracis</name>
    <dbReference type="NCBI Taxonomy" id="2026186"/>
    <lineage>
        <taxon>Bacteria</taxon>
        <taxon>Bacillati</taxon>
        <taxon>Bacillota</taxon>
        <taxon>Bacilli</taxon>
        <taxon>Bacillales</taxon>
        <taxon>Bacillaceae</taxon>
        <taxon>Bacillus</taxon>
        <taxon>Bacillus cereus group</taxon>
    </lineage>
</organism>
<keyword evidence="1" id="KW-0472">Membrane</keyword>
<dbReference type="EMBL" id="CP119632">
    <property type="protein sequence ID" value="WES09746.1"/>
    <property type="molecule type" value="Genomic_DNA"/>
</dbReference>
<keyword evidence="2" id="KW-0614">Plasmid</keyword>
<evidence type="ECO:0008006" key="4">
    <source>
        <dbReference type="Google" id="ProtNLM"/>
    </source>
</evidence>
<evidence type="ECO:0000256" key="1">
    <source>
        <dbReference type="SAM" id="Phobius"/>
    </source>
</evidence>
<keyword evidence="1" id="KW-1133">Transmembrane helix</keyword>
<proteinExistence type="predicted"/>
<dbReference type="Proteomes" id="UP001221092">
    <property type="component" value="Plasmid p.BC006.3"/>
</dbReference>
<protein>
    <recommendedName>
        <fullName evidence="4">DUF2798 domain-containing protein</fullName>
    </recommendedName>
</protein>
<dbReference type="RefSeq" id="WP_000491817.1">
    <property type="nucleotide sequence ID" value="NZ_CP116208.1"/>
</dbReference>
<reference evidence="2" key="1">
    <citation type="submission" date="2023-03" db="EMBL/GenBank/DDBJ databases">
        <authorList>
            <person name="Liu Z."/>
        </authorList>
    </citation>
    <scope>NUCLEOTIDE SEQUENCE</scope>
    <source>
        <strain evidence="2">Bc006</strain>
        <plasmid evidence="2">p.BC006.3</plasmid>
    </source>
</reference>
<geneLocation type="plasmid" evidence="2 3">
    <name>p.BC006.3</name>
</geneLocation>
<feature type="transmembrane region" description="Helical" evidence="1">
    <location>
        <begin position="34"/>
        <end position="54"/>
    </location>
</feature>
<evidence type="ECO:0000313" key="2">
    <source>
        <dbReference type="EMBL" id="WES09746.1"/>
    </source>
</evidence>
<keyword evidence="1" id="KW-0812">Transmembrane</keyword>
<dbReference type="AlphaFoldDB" id="A0AAX3QLD2"/>
<name>A0AAX3QLD2_9BACI</name>
<evidence type="ECO:0000313" key="3">
    <source>
        <dbReference type="Proteomes" id="UP001221092"/>
    </source>
</evidence>
<gene>
    <name evidence="2" type="ORF">P3K65_28190</name>
</gene>
<sequence length="61" mass="6668">MFSKMMLGEGIPAVKLDYNLADVSTSTGNWISSIWLAAAFAISIPLAFLIIRYLKGIFVSN</sequence>
<accession>A0AAX3QLD2</accession>